<sequence length="64" mass="7423">KTIKGLEPTNEETKNLPTEKELPKDDEKTKNLLPKNDKELPKDYSNDDSSDDFNEDSKKKNIRC</sequence>
<reference evidence="1" key="1">
    <citation type="submission" date="2021-06" db="EMBL/GenBank/DDBJ databases">
        <authorList>
            <person name="Kallberg Y."/>
            <person name="Tangrot J."/>
            <person name="Rosling A."/>
        </authorList>
    </citation>
    <scope>NUCLEOTIDE SEQUENCE</scope>
    <source>
        <strain evidence="1">MA461A</strain>
    </source>
</reference>
<keyword evidence="2" id="KW-1185">Reference proteome</keyword>
<dbReference type="Proteomes" id="UP000789920">
    <property type="component" value="Unassembled WGS sequence"/>
</dbReference>
<evidence type="ECO:0000313" key="1">
    <source>
        <dbReference type="EMBL" id="CAG8804536.1"/>
    </source>
</evidence>
<dbReference type="EMBL" id="CAJVQC010064404">
    <property type="protein sequence ID" value="CAG8804536.1"/>
    <property type="molecule type" value="Genomic_DNA"/>
</dbReference>
<feature type="non-terminal residue" evidence="1">
    <location>
        <position position="1"/>
    </location>
</feature>
<name>A0ACA9RQ80_9GLOM</name>
<organism evidence="1 2">
    <name type="scientific">Racocetra persica</name>
    <dbReference type="NCBI Taxonomy" id="160502"/>
    <lineage>
        <taxon>Eukaryota</taxon>
        <taxon>Fungi</taxon>
        <taxon>Fungi incertae sedis</taxon>
        <taxon>Mucoromycota</taxon>
        <taxon>Glomeromycotina</taxon>
        <taxon>Glomeromycetes</taxon>
        <taxon>Diversisporales</taxon>
        <taxon>Gigasporaceae</taxon>
        <taxon>Racocetra</taxon>
    </lineage>
</organism>
<comment type="caution">
    <text evidence="1">The sequence shown here is derived from an EMBL/GenBank/DDBJ whole genome shotgun (WGS) entry which is preliminary data.</text>
</comment>
<protein>
    <submittedName>
        <fullName evidence="1">4352_t:CDS:1</fullName>
    </submittedName>
</protein>
<gene>
    <name evidence="1" type="ORF">RPERSI_LOCUS21741</name>
</gene>
<proteinExistence type="predicted"/>
<accession>A0ACA9RQ80</accession>
<evidence type="ECO:0000313" key="2">
    <source>
        <dbReference type="Proteomes" id="UP000789920"/>
    </source>
</evidence>